<evidence type="ECO:0000313" key="3">
    <source>
        <dbReference type="Proteomes" id="UP000037425"/>
    </source>
</evidence>
<feature type="domain" description="BON" evidence="1">
    <location>
        <begin position="18"/>
        <end position="86"/>
    </location>
</feature>
<dbReference type="RefSeq" id="WP_053251852.1">
    <property type="nucleotide sequence ID" value="NZ_LGAP01000026.1"/>
</dbReference>
<comment type="caution">
    <text evidence="2">The sequence shown here is derived from an EMBL/GenBank/DDBJ whole genome shotgun (WGS) entry which is preliminary data.</text>
</comment>
<dbReference type="InterPro" id="IPR007055">
    <property type="entry name" value="BON_dom"/>
</dbReference>
<evidence type="ECO:0000313" key="2">
    <source>
        <dbReference type="EMBL" id="KOF14452.1"/>
    </source>
</evidence>
<reference evidence="3" key="1">
    <citation type="submission" date="2015-07" db="EMBL/GenBank/DDBJ databases">
        <title>Whole genome sequence of an Ensifer adhaerens strain isolated from a cave pool in the Wind Cave National Park.</title>
        <authorList>
            <person name="Eng W.W.H."/>
            <person name="Gan H.M."/>
            <person name="Barton H.A."/>
            <person name="Savka M.A."/>
        </authorList>
    </citation>
    <scope>NUCLEOTIDE SEQUENCE [LARGE SCALE GENOMIC DNA]</scope>
    <source>
        <strain evidence="3">SD006</strain>
    </source>
</reference>
<accession>A0A0L8BIG0</accession>
<dbReference type="Gene3D" id="3.30.1340.30">
    <property type="match status" value="1"/>
</dbReference>
<dbReference type="AlphaFoldDB" id="A0A0L8BIG0"/>
<proteinExistence type="predicted"/>
<protein>
    <submittedName>
        <fullName evidence="2">Transporter</fullName>
    </submittedName>
</protein>
<dbReference type="Proteomes" id="UP000037425">
    <property type="component" value="Unassembled WGS sequence"/>
</dbReference>
<gene>
    <name evidence="2" type="ORF">AC244_26770</name>
</gene>
<sequence>MATEKPIYSHQDDDPHLKDDDLAGKVLRFIRYATFVDTTDISVIVLGEMVVLSGQVPSDSDVACAGDAARSVIGVTSVENRLTVKPAQPS</sequence>
<dbReference type="OrthoDB" id="8393951at2"/>
<evidence type="ECO:0000259" key="1">
    <source>
        <dbReference type="PROSITE" id="PS50914"/>
    </source>
</evidence>
<dbReference type="PATRIC" id="fig|106592.7.peg.4143"/>
<name>A0A0L8BIG0_ENSAD</name>
<dbReference type="EMBL" id="LGAP01000026">
    <property type="protein sequence ID" value="KOF14452.1"/>
    <property type="molecule type" value="Genomic_DNA"/>
</dbReference>
<dbReference type="Pfam" id="PF04972">
    <property type="entry name" value="BON"/>
    <property type="match status" value="1"/>
</dbReference>
<dbReference type="PROSITE" id="PS50914">
    <property type="entry name" value="BON"/>
    <property type="match status" value="1"/>
</dbReference>
<organism evidence="2 3">
    <name type="scientific">Ensifer adhaerens</name>
    <name type="common">Sinorhizobium morelense</name>
    <dbReference type="NCBI Taxonomy" id="106592"/>
    <lineage>
        <taxon>Bacteria</taxon>
        <taxon>Pseudomonadati</taxon>
        <taxon>Pseudomonadota</taxon>
        <taxon>Alphaproteobacteria</taxon>
        <taxon>Hyphomicrobiales</taxon>
        <taxon>Rhizobiaceae</taxon>
        <taxon>Sinorhizobium/Ensifer group</taxon>
        <taxon>Ensifer</taxon>
    </lineage>
</organism>